<name>A0A915B0X5_PARUN</name>
<evidence type="ECO:0000256" key="12">
    <source>
        <dbReference type="SAM" id="SignalP"/>
    </source>
</evidence>
<reference evidence="14" key="1">
    <citation type="submission" date="2022-11" db="UniProtKB">
        <authorList>
            <consortium name="WormBaseParasite"/>
        </authorList>
    </citation>
    <scope>IDENTIFICATION</scope>
</reference>
<keyword evidence="8 11" id="KW-1133">Transmembrane helix</keyword>
<evidence type="ECO:0000256" key="9">
    <source>
        <dbReference type="ARBA" id="ARBA00023136"/>
    </source>
</evidence>
<evidence type="ECO:0000256" key="11">
    <source>
        <dbReference type="SAM" id="Phobius"/>
    </source>
</evidence>
<evidence type="ECO:0000256" key="5">
    <source>
        <dbReference type="ARBA" id="ARBA00022679"/>
    </source>
</evidence>
<evidence type="ECO:0000313" key="13">
    <source>
        <dbReference type="Proteomes" id="UP000887569"/>
    </source>
</evidence>
<accession>A0A915B0X5</accession>
<proteinExistence type="inferred from homology"/>
<dbReference type="InterPro" id="IPR002213">
    <property type="entry name" value="UDP_glucos_trans"/>
</dbReference>
<evidence type="ECO:0000256" key="4">
    <source>
        <dbReference type="ARBA" id="ARBA00022676"/>
    </source>
</evidence>
<keyword evidence="5" id="KW-0808">Transferase</keyword>
<evidence type="ECO:0000256" key="2">
    <source>
        <dbReference type="ARBA" id="ARBA00009995"/>
    </source>
</evidence>
<dbReference type="GO" id="GO:0015020">
    <property type="term" value="F:glucuronosyltransferase activity"/>
    <property type="evidence" value="ECO:0007669"/>
    <property type="project" value="UniProtKB-EC"/>
</dbReference>
<comment type="catalytic activity">
    <reaction evidence="10">
        <text>glucuronate acceptor + UDP-alpha-D-glucuronate = acceptor beta-D-glucuronoside + UDP + H(+)</text>
        <dbReference type="Rhea" id="RHEA:21032"/>
        <dbReference type="ChEBI" id="CHEBI:15378"/>
        <dbReference type="ChEBI" id="CHEBI:58052"/>
        <dbReference type="ChEBI" id="CHEBI:58223"/>
        <dbReference type="ChEBI" id="CHEBI:132367"/>
        <dbReference type="ChEBI" id="CHEBI:132368"/>
        <dbReference type="EC" id="2.4.1.17"/>
    </reaction>
</comment>
<keyword evidence="6 11" id="KW-0812">Transmembrane</keyword>
<dbReference type="FunFam" id="3.40.50.2000:FF:000038">
    <property type="entry name" value="UDP-GlucuronosylTransferase"/>
    <property type="match status" value="1"/>
</dbReference>
<dbReference type="WBParaSite" id="PgR019_g146_t02">
    <property type="protein sequence ID" value="PgR019_g146_t02"/>
    <property type="gene ID" value="PgR019_g146"/>
</dbReference>
<keyword evidence="9 11" id="KW-0472">Membrane</keyword>
<dbReference type="Gene3D" id="3.40.50.2000">
    <property type="entry name" value="Glycogen Phosphorylase B"/>
    <property type="match status" value="2"/>
</dbReference>
<comment type="similarity">
    <text evidence="2">Belongs to the UDP-glycosyltransferase family.</text>
</comment>
<feature type="chain" id="PRO_5037494035" description="glucuronosyltransferase" evidence="12">
    <location>
        <begin position="18"/>
        <end position="522"/>
    </location>
</feature>
<keyword evidence="7 12" id="KW-0732">Signal</keyword>
<dbReference type="CDD" id="cd03784">
    <property type="entry name" value="GT1_Gtf-like"/>
    <property type="match status" value="1"/>
</dbReference>
<dbReference type="PANTHER" id="PTHR48043">
    <property type="entry name" value="EG:EG0003.4 PROTEIN-RELATED"/>
    <property type="match status" value="1"/>
</dbReference>
<dbReference type="Pfam" id="PF00201">
    <property type="entry name" value="UDPGT"/>
    <property type="match status" value="1"/>
</dbReference>
<feature type="signal peptide" evidence="12">
    <location>
        <begin position="1"/>
        <end position="17"/>
    </location>
</feature>
<dbReference type="GO" id="GO:0016020">
    <property type="term" value="C:membrane"/>
    <property type="evidence" value="ECO:0007669"/>
    <property type="project" value="UniProtKB-SubCell"/>
</dbReference>
<dbReference type="PANTHER" id="PTHR48043:SF23">
    <property type="entry name" value="UDP-GLUCURONOSYLTRANSFERASE"/>
    <property type="match status" value="1"/>
</dbReference>
<comment type="subcellular location">
    <subcellularLocation>
        <location evidence="1">Membrane</location>
        <topology evidence="1">Single-pass membrane protein</topology>
    </subcellularLocation>
</comment>
<keyword evidence="4" id="KW-0328">Glycosyltransferase</keyword>
<feature type="transmembrane region" description="Helical" evidence="11">
    <location>
        <begin position="484"/>
        <end position="504"/>
    </location>
</feature>
<evidence type="ECO:0000256" key="1">
    <source>
        <dbReference type="ARBA" id="ARBA00004167"/>
    </source>
</evidence>
<dbReference type="InterPro" id="IPR050271">
    <property type="entry name" value="UDP-glycosyltransferase"/>
</dbReference>
<sequence length="522" mass="58850">MSLFRLSLVILFAESFGYKILIYSPQIGHSHVNFFGQIADTLVEAGHDAVLYVPAFYEEVKTTGAKLARVIERPLENKLPYDVSDVLPGTWTEDGRGLVQVFTFQVMIGMAGNIKPHCDMQLADKKLMDRLREEKFDLGITEVFNVCGYAIFHNLGIRTHISAFATNIVDVISSGLGVVNNPSYVPASFTQLSDVMSYSQRLENVISYSTTFFLFQLLVRPYINFNHVAPGFDIDKAVESSAFAFVNSEEFVEYPRPINHKIVFIAGIGVKQPQPLDEEYERIMENAKGSVVLVSFGSVAKSSEMPSKIKDAFVGMFARFPEVTFIWKYEKDDDVAANVTNVIKKKWVPQNDLFGHPKLGAFITHGGQNSVIESTNAGIPMICVPLFGDQMRNAKVAEKRRVAFLLDKRFISSDSLSHAIRTVLYNQTYGESAKRLAQMIRKKPISARERVIKYTEFAAEFGPFDNLNSAGVRLNFFQYYMIDILLPAAIILMLFTALSALALIRLTRLLLRFRMENKQKQE</sequence>
<keyword evidence="13" id="KW-1185">Reference proteome</keyword>
<dbReference type="AlphaFoldDB" id="A0A915B0X5"/>
<dbReference type="Proteomes" id="UP000887569">
    <property type="component" value="Unplaced"/>
</dbReference>
<evidence type="ECO:0000256" key="10">
    <source>
        <dbReference type="ARBA" id="ARBA00047475"/>
    </source>
</evidence>
<evidence type="ECO:0000256" key="6">
    <source>
        <dbReference type="ARBA" id="ARBA00022692"/>
    </source>
</evidence>
<evidence type="ECO:0000256" key="3">
    <source>
        <dbReference type="ARBA" id="ARBA00012544"/>
    </source>
</evidence>
<protein>
    <recommendedName>
        <fullName evidence="3">glucuronosyltransferase</fullName>
        <ecNumber evidence="3">2.4.1.17</ecNumber>
    </recommendedName>
</protein>
<evidence type="ECO:0000313" key="14">
    <source>
        <dbReference type="WBParaSite" id="PgR019_g146_t02"/>
    </source>
</evidence>
<evidence type="ECO:0000256" key="8">
    <source>
        <dbReference type="ARBA" id="ARBA00022989"/>
    </source>
</evidence>
<organism evidence="13 14">
    <name type="scientific">Parascaris univalens</name>
    <name type="common">Nematode worm</name>
    <dbReference type="NCBI Taxonomy" id="6257"/>
    <lineage>
        <taxon>Eukaryota</taxon>
        <taxon>Metazoa</taxon>
        <taxon>Ecdysozoa</taxon>
        <taxon>Nematoda</taxon>
        <taxon>Chromadorea</taxon>
        <taxon>Rhabditida</taxon>
        <taxon>Spirurina</taxon>
        <taxon>Ascaridomorpha</taxon>
        <taxon>Ascaridoidea</taxon>
        <taxon>Ascarididae</taxon>
        <taxon>Parascaris</taxon>
    </lineage>
</organism>
<dbReference type="SUPFAM" id="SSF53756">
    <property type="entry name" value="UDP-Glycosyltransferase/glycogen phosphorylase"/>
    <property type="match status" value="1"/>
</dbReference>
<evidence type="ECO:0000256" key="7">
    <source>
        <dbReference type="ARBA" id="ARBA00022729"/>
    </source>
</evidence>
<dbReference type="EC" id="2.4.1.17" evidence="3"/>